<evidence type="ECO:0000256" key="5">
    <source>
        <dbReference type="SAM" id="SignalP"/>
    </source>
</evidence>
<dbReference type="Pfam" id="PF00884">
    <property type="entry name" value="Sulfatase"/>
    <property type="match status" value="1"/>
</dbReference>
<comment type="similarity">
    <text evidence="1">Belongs to the sulfatase family.</text>
</comment>
<dbReference type="Gene3D" id="3.40.720.10">
    <property type="entry name" value="Alkaline Phosphatase, subunit A"/>
    <property type="match status" value="1"/>
</dbReference>
<dbReference type="InterPro" id="IPR000917">
    <property type="entry name" value="Sulfatase_N"/>
</dbReference>
<evidence type="ECO:0000259" key="6">
    <source>
        <dbReference type="Pfam" id="PF00884"/>
    </source>
</evidence>
<dbReference type="SUPFAM" id="SSF53649">
    <property type="entry name" value="Alkaline phosphatase-like"/>
    <property type="match status" value="1"/>
</dbReference>
<reference evidence="7" key="1">
    <citation type="submission" date="2022-10" db="EMBL/GenBank/DDBJ databases">
        <title>Comparative genomics and taxonomic characterization of three novel marine species of genus Reichenbachiella exhibiting antioxidant and polysaccharide degradation activities.</title>
        <authorList>
            <person name="Muhammad N."/>
            <person name="Lee Y.-J."/>
            <person name="Ko J."/>
            <person name="Kim S.-G."/>
        </authorList>
    </citation>
    <scope>NUCLEOTIDE SEQUENCE</scope>
    <source>
        <strain evidence="7">Wsw4-B4</strain>
    </source>
</reference>
<feature type="domain" description="Sulfatase N-terminal" evidence="6">
    <location>
        <begin position="25"/>
        <end position="351"/>
    </location>
</feature>
<evidence type="ECO:0000256" key="4">
    <source>
        <dbReference type="ARBA" id="ARBA00022837"/>
    </source>
</evidence>
<dbReference type="PROSITE" id="PS00149">
    <property type="entry name" value="SULFATASE_2"/>
    <property type="match status" value="1"/>
</dbReference>
<dbReference type="InterPro" id="IPR050738">
    <property type="entry name" value="Sulfatase"/>
</dbReference>
<keyword evidence="8" id="KW-1185">Reference proteome</keyword>
<keyword evidence="5" id="KW-0732">Signal</keyword>
<proteinExistence type="inferred from homology"/>
<gene>
    <name evidence="7" type="ORF">N7E81_18705</name>
</gene>
<dbReference type="InterPro" id="IPR024607">
    <property type="entry name" value="Sulfatase_CS"/>
</dbReference>
<dbReference type="PANTHER" id="PTHR42693:SF53">
    <property type="entry name" value="ENDO-4-O-SULFATASE"/>
    <property type="match status" value="1"/>
</dbReference>
<dbReference type="Proteomes" id="UP001062165">
    <property type="component" value="Chromosome"/>
</dbReference>
<feature type="chain" id="PRO_5045779369" evidence="5">
    <location>
        <begin position="23"/>
        <end position="478"/>
    </location>
</feature>
<dbReference type="RefSeq" id="WP_263051129.1">
    <property type="nucleotide sequence ID" value="NZ_CP106735.1"/>
</dbReference>
<sequence length="478" mass="53375">MKRLFIASMICSLLVGCANEQAKQPNIVVVICDDLGYADVGFNGSPDITTPTLDQLAAGGTIFTSGYVAHPFCGPSRAGLMTGRYPHEYGAQFNIPANSGDRPGYGIPVTETFMSKMLQSAGYYTGAIGKWHLGGGAAFHPNQRGFDDFYGFLGGGHEYFPAVYQAKYQKQKEAGRAVIHDYLQPLEHNGEQVKETEYITDALSREAVRFVEDAAQKNQPFFLYLAYNAPHSPLQAKEEDLAMFDHIEDPKRKKYAAMVYAVDRGVSKLVESLKATGEYDNTLIVFLSDNGGKVVLGANNYPLQNGKGSISEGGYRVPMFFHWPDHVPAGQKYAYPVTAIDFYPTFAGLGGAKLPAGKQLDGVNIWEDFLAGKNPRDGQMIFAMRHWPGYSDVGARMNEWKVLKQDNKPWQLYNVDTDMAEQNDLSETYPDKVQDLVLRAKKWSEEHAEPRWFDPESLREDWVEKDMAKFNGVFDIDQ</sequence>
<keyword evidence="3" id="KW-0378">Hydrolase</keyword>
<feature type="signal peptide" evidence="5">
    <location>
        <begin position="1"/>
        <end position="22"/>
    </location>
</feature>
<dbReference type="Gene3D" id="3.30.1120.10">
    <property type="match status" value="1"/>
</dbReference>
<evidence type="ECO:0000313" key="8">
    <source>
        <dbReference type="Proteomes" id="UP001062165"/>
    </source>
</evidence>
<keyword evidence="4" id="KW-0106">Calcium</keyword>
<keyword evidence="2" id="KW-0479">Metal-binding</keyword>
<dbReference type="PROSITE" id="PS51257">
    <property type="entry name" value="PROKAR_LIPOPROTEIN"/>
    <property type="match status" value="1"/>
</dbReference>
<dbReference type="InterPro" id="IPR017850">
    <property type="entry name" value="Alkaline_phosphatase_core_sf"/>
</dbReference>
<organism evidence="7 8">
    <name type="scientific">Reichenbachiella carrageenanivorans</name>
    <dbReference type="NCBI Taxonomy" id="2979869"/>
    <lineage>
        <taxon>Bacteria</taxon>
        <taxon>Pseudomonadati</taxon>
        <taxon>Bacteroidota</taxon>
        <taxon>Cytophagia</taxon>
        <taxon>Cytophagales</taxon>
        <taxon>Reichenbachiellaceae</taxon>
        <taxon>Reichenbachiella</taxon>
    </lineage>
</organism>
<accession>A0ABY6CZQ2</accession>
<evidence type="ECO:0000313" key="7">
    <source>
        <dbReference type="EMBL" id="UXX79386.1"/>
    </source>
</evidence>
<protein>
    <submittedName>
        <fullName evidence="7">Sulfatase-like hydrolase/transferase</fullName>
    </submittedName>
</protein>
<evidence type="ECO:0000256" key="3">
    <source>
        <dbReference type="ARBA" id="ARBA00022801"/>
    </source>
</evidence>
<name>A0ABY6CZQ2_9BACT</name>
<dbReference type="EMBL" id="CP106735">
    <property type="protein sequence ID" value="UXX79386.1"/>
    <property type="molecule type" value="Genomic_DNA"/>
</dbReference>
<evidence type="ECO:0000256" key="2">
    <source>
        <dbReference type="ARBA" id="ARBA00022723"/>
    </source>
</evidence>
<dbReference type="PANTHER" id="PTHR42693">
    <property type="entry name" value="ARYLSULFATASE FAMILY MEMBER"/>
    <property type="match status" value="1"/>
</dbReference>
<evidence type="ECO:0000256" key="1">
    <source>
        <dbReference type="ARBA" id="ARBA00008779"/>
    </source>
</evidence>